<keyword evidence="3 6" id="KW-0808">Transferase</keyword>
<dbReference type="PANTHER" id="PTHR43369">
    <property type="entry name" value="PHOSPHORIBOSYLGLYCINAMIDE FORMYLTRANSFERASE"/>
    <property type="match status" value="1"/>
</dbReference>
<name>A0B9P9_METTP</name>
<keyword evidence="7" id="KW-1185">Reference proteome</keyword>
<dbReference type="CDD" id="cd08645">
    <property type="entry name" value="FMT_core_GART"/>
    <property type="match status" value="1"/>
</dbReference>
<evidence type="ECO:0000256" key="3">
    <source>
        <dbReference type="ARBA" id="ARBA00022679"/>
    </source>
</evidence>
<protein>
    <recommendedName>
        <fullName evidence="2">phosphoribosylglycinamide formyltransferase 1</fullName>
        <ecNumber evidence="2">2.1.2.2</ecNumber>
    </recommendedName>
</protein>
<dbReference type="EC" id="2.1.2.2" evidence="2"/>
<dbReference type="OrthoDB" id="27277at2157"/>
<evidence type="ECO:0000313" key="7">
    <source>
        <dbReference type="Proteomes" id="UP000000674"/>
    </source>
</evidence>
<dbReference type="Proteomes" id="UP000000674">
    <property type="component" value="Chromosome"/>
</dbReference>
<dbReference type="EMBL" id="CP000477">
    <property type="protein sequence ID" value="ABK15423.1"/>
    <property type="molecule type" value="Genomic_DNA"/>
</dbReference>
<gene>
    <name evidence="6" type="ordered locus">Mthe_1657</name>
</gene>
<dbReference type="NCBIfam" id="TIGR00639">
    <property type="entry name" value="PurN"/>
    <property type="match status" value="1"/>
</dbReference>
<dbReference type="Pfam" id="PF00551">
    <property type="entry name" value="Formyl_trans_N"/>
    <property type="match status" value="1"/>
</dbReference>
<dbReference type="InterPro" id="IPR004607">
    <property type="entry name" value="GART"/>
</dbReference>
<dbReference type="AlphaFoldDB" id="A0B9P9"/>
<keyword evidence="4" id="KW-0658">Purine biosynthesis</keyword>
<dbReference type="STRING" id="349307.Mthe_1657"/>
<accession>A0B9P9</accession>
<evidence type="ECO:0000259" key="5">
    <source>
        <dbReference type="Pfam" id="PF00551"/>
    </source>
</evidence>
<dbReference type="HOGENOM" id="CLU_038395_1_0_2"/>
<evidence type="ECO:0000256" key="4">
    <source>
        <dbReference type="ARBA" id="ARBA00022755"/>
    </source>
</evidence>
<reference evidence="6 7" key="1">
    <citation type="submission" date="2006-10" db="EMBL/GenBank/DDBJ databases">
        <title>Complete sequence of Methanosaeta thermophila PT.</title>
        <authorList>
            <consortium name="US DOE Joint Genome Institute"/>
            <person name="Copeland A."/>
            <person name="Lucas S."/>
            <person name="Lapidus A."/>
            <person name="Barry K."/>
            <person name="Detter J.C."/>
            <person name="Glavina del Rio T."/>
            <person name="Hammon N."/>
            <person name="Israni S."/>
            <person name="Pitluck S."/>
            <person name="Chain P."/>
            <person name="Malfatti S."/>
            <person name="Shin M."/>
            <person name="Vergez L."/>
            <person name="Schmutz J."/>
            <person name="Larimer F."/>
            <person name="Land M."/>
            <person name="Hauser L."/>
            <person name="Kyrpides N."/>
            <person name="Kim E."/>
            <person name="Smith K.S."/>
            <person name="Ingram-Smith C."/>
            <person name="Richardson P."/>
        </authorList>
    </citation>
    <scope>NUCLEOTIDE SEQUENCE [LARGE SCALE GENOMIC DNA]</scope>
    <source>
        <strain evidence="7">DSM 6194 / JCM 14653 / NBRC 101360 / PT</strain>
    </source>
</reference>
<dbReference type="Gene3D" id="3.40.50.170">
    <property type="entry name" value="Formyl transferase, N-terminal domain"/>
    <property type="match status" value="1"/>
</dbReference>
<dbReference type="GeneID" id="4462652"/>
<dbReference type="SUPFAM" id="SSF53328">
    <property type="entry name" value="Formyltransferase"/>
    <property type="match status" value="1"/>
</dbReference>
<organism evidence="6 7">
    <name type="scientific">Methanothrix thermoacetophila (strain DSM 6194 / JCM 14653 / NBRC 101360 / PT)</name>
    <name type="common">Methanosaeta thermophila</name>
    <dbReference type="NCBI Taxonomy" id="349307"/>
    <lineage>
        <taxon>Archaea</taxon>
        <taxon>Methanobacteriati</taxon>
        <taxon>Methanobacteriota</taxon>
        <taxon>Stenosarchaea group</taxon>
        <taxon>Methanomicrobia</taxon>
        <taxon>Methanotrichales</taxon>
        <taxon>Methanotrichaceae</taxon>
        <taxon>Methanothrix</taxon>
    </lineage>
</organism>
<dbReference type="GO" id="GO:0004644">
    <property type="term" value="F:phosphoribosylglycinamide formyltransferase activity"/>
    <property type="evidence" value="ECO:0007669"/>
    <property type="project" value="UniProtKB-EC"/>
</dbReference>
<dbReference type="GO" id="GO:0005737">
    <property type="term" value="C:cytoplasm"/>
    <property type="evidence" value="ECO:0007669"/>
    <property type="project" value="TreeGrafter"/>
</dbReference>
<dbReference type="PANTHER" id="PTHR43369:SF2">
    <property type="entry name" value="PHOSPHORIBOSYLGLYCINAMIDE FORMYLTRANSFERASE"/>
    <property type="match status" value="1"/>
</dbReference>
<evidence type="ECO:0000313" key="6">
    <source>
        <dbReference type="EMBL" id="ABK15423.1"/>
    </source>
</evidence>
<dbReference type="KEGG" id="mtp:Mthe_1657"/>
<sequence>MESDTFTGSTPLPRIGVVSSGRGENLRYIIKATRSGYLRAEVAIVLTNQPDAGALRIAREFGVPAEFIDPAGLSREEYDRLLIERLDAARVDLVVLTGYMRILSPEFVRHYRNRILNIHPALLPSFRGVDAFQQALDYGVRWTGTTIHIVDEEVDHGPIVYQVPVPVKPGDTHESLKARIQRAEYKAYPKAIKMFLEGNPRIEGRRVVFEREASDRKNARS</sequence>
<evidence type="ECO:0000256" key="1">
    <source>
        <dbReference type="ARBA" id="ARBA00005054"/>
    </source>
</evidence>
<evidence type="ECO:0000256" key="2">
    <source>
        <dbReference type="ARBA" id="ARBA00012254"/>
    </source>
</evidence>
<dbReference type="InterPro" id="IPR002376">
    <property type="entry name" value="Formyl_transf_N"/>
</dbReference>
<proteinExistence type="inferred from homology"/>
<comment type="pathway">
    <text evidence="1">Purine metabolism; IMP biosynthesis via de novo pathway; N(2)-formyl-N(1)-(5-phospho-D-ribosyl)glycinamide from N(1)-(5-phospho-D-ribosyl)glycinamide (10-formyl THF route): step 1/1.</text>
</comment>
<feature type="domain" description="Formyl transferase N-terminal" evidence="5">
    <location>
        <begin position="14"/>
        <end position="192"/>
    </location>
</feature>
<dbReference type="RefSeq" id="WP_011696801.1">
    <property type="nucleotide sequence ID" value="NC_008553.1"/>
</dbReference>
<dbReference type="InterPro" id="IPR036477">
    <property type="entry name" value="Formyl_transf_N_sf"/>
</dbReference>
<dbReference type="GO" id="GO:0006189">
    <property type="term" value="P:'de novo' IMP biosynthetic process"/>
    <property type="evidence" value="ECO:0007669"/>
    <property type="project" value="InterPro"/>
</dbReference>
<dbReference type="HAMAP" id="MF_01930">
    <property type="entry name" value="PurN"/>
    <property type="match status" value="1"/>
</dbReference>